<proteinExistence type="predicted"/>
<evidence type="ECO:0000256" key="2">
    <source>
        <dbReference type="ARBA" id="ARBA00023125"/>
    </source>
</evidence>
<dbReference type="SMART" id="SM00342">
    <property type="entry name" value="HTH_ARAC"/>
    <property type="match status" value="1"/>
</dbReference>
<organism evidence="5 6">
    <name type="scientific">Actinokineospora diospyrosa</name>
    <dbReference type="NCBI Taxonomy" id="103728"/>
    <lineage>
        <taxon>Bacteria</taxon>
        <taxon>Bacillati</taxon>
        <taxon>Actinomycetota</taxon>
        <taxon>Actinomycetes</taxon>
        <taxon>Pseudonocardiales</taxon>
        <taxon>Pseudonocardiaceae</taxon>
        <taxon>Actinokineospora</taxon>
    </lineage>
</organism>
<dbReference type="PANTHER" id="PTHR46796">
    <property type="entry name" value="HTH-TYPE TRANSCRIPTIONAL ACTIVATOR RHAS-RELATED"/>
    <property type="match status" value="1"/>
</dbReference>
<evidence type="ECO:0000256" key="1">
    <source>
        <dbReference type="ARBA" id="ARBA00023015"/>
    </source>
</evidence>
<reference evidence="5 6" key="1">
    <citation type="submission" date="2022-06" db="EMBL/GenBank/DDBJ databases">
        <title>Genomic Encyclopedia of Archaeal and Bacterial Type Strains, Phase II (KMG-II): from individual species to whole genera.</title>
        <authorList>
            <person name="Goeker M."/>
        </authorList>
    </citation>
    <scope>NUCLEOTIDE SEQUENCE [LARGE SCALE GENOMIC DNA]</scope>
    <source>
        <strain evidence="5 6">DSM 44255</strain>
    </source>
</reference>
<keyword evidence="2" id="KW-0238">DNA-binding</keyword>
<feature type="domain" description="HTH araC/xylS-type" evidence="4">
    <location>
        <begin position="13"/>
        <end position="111"/>
    </location>
</feature>
<dbReference type="InterPro" id="IPR018060">
    <property type="entry name" value="HTH_AraC"/>
</dbReference>
<evidence type="ECO:0000259" key="4">
    <source>
        <dbReference type="PROSITE" id="PS01124"/>
    </source>
</evidence>
<dbReference type="InterPro" id="IPR009057">
    <property type="entry name" value="Homeodomain-like_sf"/>
</dbReference>
<name>A0ABT1IPM5_9PSEU</name>
<sequence length="118" mass="13261">MAVLDELAVRAVERVIEDMRGRLAQPITIDEMARVARFSKFHFCRVFHRHTGLPPARFLSSLRFAEARRLLATTSLNISDISTRVGYHSPGTFSARFKTCVGVSPTQYRKSAKGIDHG</sequence>
<protein>
    <submittedName>
        <fullName evidence="5">Helix-turn-helix domain-containing protein</fullName>
    </submittedName>
</protein>
<dbReference type="SUPFAM" id="SSF46689">
    <property type="entry name" value="Homeodomain-like"/>
    <property type="match status" value="2"/>
</dbReference>
<dbReference type="Proteomes" id="UP001205185">
    <property type="component" value="Unassembled WGS sequence"/>
</dbReference>
<evidence type="ECO:0000256" key="3">
    <source>
        <dbReference type="ARBA" id="ARBA00023163"/>
    </source>
</evidence>
<dbReference type="RefSeq" id="WP_253891356.1">
    <property type="nucleotide sequence ID" value="NZ_BAAAVB010000023.1"/>
</dbReference>
<dbReference type="Pfam" id="PF12833">
    <property type="entry name" value="HTH_18"/>
    <property type="match status" value="1"/>
</dbReference>
<evidence type="ECO:0000313" key="5">
    <source>
        <dbReference type="EMBL" id="MCP2274111.1"/>
    </source>
</evidence>
<keyword evidence="1" id="KW-0805">Transcription regulation</keyword>
<dbReference type="PANTHER" id="PTHR46796:SF2">
    <property type="entry name" value="TRANSCRIPTIONAL REGULATORY PROTEIN"/>
    <property type="match status" value="1"/>
</dbReference>
<dbReference type="PRINTS" id="PR00032">
    <property type="entry name" value="HTHARAC"/>
</dbReference>
<dbReference type="InterPro" id="IPR050204">
    <property type="entry name" value="AraC_XylS_family_regulators"/>
</dbReference>
<evidence type="ECO:0000313" key="6">
    <source>
        <dbReference type="Proteomes" id="UP001205185"/>
    </source>
</evidence>
<dbReference type="PROSITE" id="PS01124">
    <property type="entry name" value="HTH_ARAC_FAMILY_2"/>
    <property type="match status" value="1"/>
</dbReference>
<keyword evidence="6" id="KW-1185">Reference proteome</keyword>
<keyword evidence="3" id="KW-0804">Transcription</keyword>
<accession>A0ABT1IPM5</accession>
<dbReference type="InterPro" id="IPR020449">
    <property type="entry name" value="Tscrpt_reg_AraC-type_HTH"/>
</dbReference>
<comment type="caution">
    <text evidence="5">The sequence shown here is derived from an EMBL/GenBank/DDBJ whole genome shotgun (WGS) entry which is preliminary data.</text>
</comment>
<dbReference type="Gene3D" id="1.10.10.60">
    <property type="entry name" value="Homeodomain-like"/>
    <property type="match status" value="2"/>
</dbReference>
<gene>
    <name evidence="5" type="ORF">LV75_006645</name>
</gene>
<dbReference type="EMBL" id="JAMTCO010000021">
    <property type="protein sequence ID" value="MCP2274111.1"/>
    <property type="molecule type" value="Genomic_DNA"/>
</dbReference>